<organism evidence="4 5">
    <name type="scientific">Streptomyces vulcanius</name>
    <dbReference type="NCBI Taxonomy" id="1441876"/>
    <lineage>
        <taxon>Bacteria</taxon>
        <taxon>Bacillati</taxon>
        <taxon>Actinomycetota</taxon>
        <taxon>Actinomycetes</taxon>
        <taxon>Kitasatosporales</taxon>
        <taxon>Streptomycetaceae</taxon>
        <taxon>Streptomyces</taxon>
    </lineage>
</organism>
<feature type="coiled-coil region" evidence="1">
    <location>
        <begin position="126"/>
        <end position="153"/>
    </location>
</feature>
<feature type="region of interest" description="Disordered" evidence="2">
    <location>
        <begin position="258"/>
        <end position="277"/>
    </location>
</feature>
<dbReference type="Pfam" id="PF03374">
    <property type="entry name" value="ANT"/>
    <property type="match status" value="1"/>
</dbReference>
<dbReference type="InterPro" id="IPR003497">
    <property type="entry name" value="BRO_N_domain"/>
</dbReference>
<dbReference type="EMBL" id="JBHSFK010000002">
    <property type="protein sequence ID" value="MFC4498548.1"/>
    <property type="molecule type" value="Genomic_DNA"/>
</dbReference>
<comment type="caution">
    <text evidence="4">The sequence shown here is derived from an EMBL/GenBank/DDBJ whole genome shotgun (WGS) entry which is preliminary data.</text>
</comment>
<accession>A0ABV9AFH8</accession>
<feature type="domain" description="Bro-N" evidence="3">
    <location>
        <begin position="1"/>
        <end position="107"/>
    </location>
</feature>
<dbReference type="SMART" id="SM01040">
    <property type="entry name" value="Bro-N"/>
    <property type="match status" value="1"/>
</dbReference>
<evidence type="ECO:0000256" key="2">
    <source>
        <dbReference type="SAM" id="MobiDB-lite"/>
    </source>
</evidence>
<reference evidence="5" key="1">
    <citation type="journal article" date="2019" name="Int. J. Syst. Evol. Microbiol.">
        <title>The Global Catalogue of Microorganisms (GCM) 10K type strain sequencing project: providing services to taxonomists for standard genome sequencing and annotation.</title>
        <authorList>
            <consortium name="The Broad Institute Genomics Platform"/>
            <consortium name="The Broad Institute Genome Sequencing Center for Infectious Disease"/>
            <person name="Wu L."/>
            <person name="Ma J."/>
        </authorList>
    </citation>
    <scope>NUCLEOTIDE SEQUENCE [LARGE SCALE GENOMIC DNA]</scope>
    <source>
        <strain evidence="5">CGMCC 4.7177</strain>
    </source>
</reference>
<proteinExistence type="predicted"/>
<dbReference type="Proteomes" id="UP001595839">
    <property type="component" value="Unassembled WGS sequence"/>
</dbReference>
<gene>
    <name evidence="4" type="ORF">ACFPIH_03250</name>
</gene>
<evidence type="ECO:0000313" key="5">
    <source>
        <dbReference type="Proteomes" id="UP001595839"/>
    </source>
</evidence>
<dbReference type="PROSITE" id="PS51750">
    <property type="entry name" value="BRO_N"/>
    <property type="match status" value="1"/>
</dbReference>
<keyword evidence="1" id="KW-0175">Coiled coil</keyword>
<name>A0ABV9AFH8_9ACTN</name>
<dbReference type="RefSeq" id="WP_361942025.1">
    <property type="nucleotide sequence ID" value="NZ_JBHSFK010000002.1"/>
</dbReference>
<keyword evidence="5" id="KW-1185">Reference proteome</keyword>
<dbReference type="PANTHER" id="PTHR36180">
    <property type="entry name" value="DNA-BINDING PROTEIN-RELATED-RELATED"/>
    <property type="match status" value="1"/>
</dbReference>
<evidence type="ECO:0000313" key="4">
    <source>
        <dbReference type="EMBL" id="MFC4498548.1"/>
    </source>
</evidence>
<evidence type="ECO:0000259" key="3">
    <source>
        <dbReference type="PROSITE" id="PS51750"/>
    </source>
</evidence>
<dbReference type="Pfam" id="PF02498">
    <property type="entry name" value="Bro-N"/>
    <property type="match status" value="1"/>
</dbReference>
<sequence length="277" mass="30672">MGIDAIPLVFPETNKRVRVLMVDGAPWWVARDVCNVLEMERPDAALRGLDDDEKGAQTVSTPGGDQRMSVINESGLYSMVLRSRKAEARAFKKWITGEVLPEIRRTGGYGADRPAFDTPKTFGDALLLAAQQWEELEAAKKELEAAAPKVEAADTYFASDKFLLVREAAKLLGIKEKGLRLLLVEKGWIFRHRNAYRDSYYDVTAKIADAGLLATRVYTRMGEDGGARTTYTVYVTPKGMEAIRKILRDLADRGNVPSIRHGLSTRTARPLPQGGSS</sequence>
<evidence type="ECO:0000256" key="1">
    <source>
        <dbReference type="SAM" id="Coils"/>
    </source>
</evidence>
<dbReference type="PANTHER" id="PTHR36180:SF2">
    <property type="entry name" value="BRO FAMILY PROTEIN"/>
    <property type="match status" value="1"/>
</dbReference>
<protein>
    <submittedName>
        <fullName evidence="4">Phage antirepressor</fullName>
    </submittedName>
</protein>
<dbReference type="InterPro" id="IPR005039">
    <property type="entry name" value="Ant_C"/>
</dbReference>